<dbReference type="KEGG" id="cmq:B840_11335"/>
<evidence type="ECO:0000313" key="4">
    <source>
        <dbReference type="Proteomes" id="UP000031928"/>
    </source>
</evidence>
<dbReference type="CDD" id="cd07581">
    <property type="entry name" value="nitrilase_3"/>
    <property type="match status" value="1"/>
</dbReference>
<dbReference type="InterPro" id="IPR036526">
    <property type="entry name" value="C-N_Hydrolase_sf"/>
</dbReference>
<dbReference type="PROSITE" id="PS50263">
    <property type="entry name" value="CN_HYDROLASE"/>
    <property type="match status" value="1"/>
</dbReference>
<dbReference type="PROSITE" id="PS01227">
    <property type="entry name" value="UPF0012"/>
    <property type="match status" value="1"/>
</dbReference>
<reference evidence="3 4" key="1">
    <citation type="submission" date="2014-05" db="EMBL/GenBank/DDBJ databases">
        <title>Complete genome sequence of Corynebacterium marinum DSM 44953.</title>
        <authorList>
            <person name="Schaffert L."/>
            <person name="Albersmeier A."/>
            <person name="Kalinowski J."/>
            <person name="Ruckert C."/>
        </authorList>
    </citation>
    <scope>NUCLEOTIDE SEQUENCE [LARGE SCALE GENOMIC DNA]</scope>
    <source>
        <strain evidence="3 4">DSM 44953</strain>
    </source>
</reference>
<feature type="domain" description="CN hydrolase" evidence="2">
    <location>
        <begin position="1"/>
        <end position="254"/>
    </location>
</feature>
<evidence type="ECO:0000259" key="2">
    <source>
        <dbReference type="PROSITE" id="PS50263"/>
    </source>
</evidence>
<accession>A0A0B6TUD6</accession>
<dbReference type="Proteomes" id="UP000031928">
    <property type="component" value="Chromosome"/>
</dbReference>
<dbReference type="SUPFAM" id="SSF56317">
    <property type="entry name" value="Carbon-nitrogen hydrolase"/>
    <property type="match status" value="1"/>
</dbReference>
<evidence type="ECO:0000313" key="3">
    <source>
        <dbReference type="EMBL" id="AJK69839.1"/>
    </source>
</evidence>
<dbReference type="HOGENOM" id="CLU_030130_1_2_11"/>
<dbReference type="PANTHER" id="PTHR23088">
    <property type="entry name" value="NITRILASE-RELATED"/>
    <property type="match status" value="1"/>
</dbReference>
<dbReference type="OrthoDB" id="9811121at2"/>
<proteinExistence type="inferred from homology"/>
<dbReference type="RefSeq" id="WP_042622194.1">
    <property type="nucleotide sequence ID" value="NZ_CP007790.1"/>
</dbReference>
<keyword evidence="4" id="KW-1185">Reference proteome</keyword>
<evidence type="ECO:0000256" key="1">
    <source>
        <dbReference type="ARBA" id="ARBA00010613"/>
    </source>
</evidence>
<keyword evidence="3" id="KW-0378">Hydrolase</keyword>
<gene>
    <name evidence="3" type="ORF">B840_11335</name>
</gene>
<organism evidence="3 4">
    <name type="scientific">Corynebacterium marinum DSM 44953</name>
    <dbReference type="NCBI Taxonomy" id="1224162"/>
    <lineage>
        <taxon>Bacteria</taxon>
        <taxon>Bacillati</taxon>
        <taxon>Actinomycetota</taxon>
        <taxon>Actinomycetes</taxon>
        <taxon>Mycobacteriales</taxon>
        <taxon>Corynebacteriaceae</taxon>
        <taxon>Corynebacterium</taxon>
    </lineage>
</organism>
<dbReference type="Gene3D" id="3.60.110.10">
    <property type="entry name" value="Carbon-nitrogen hydrolase"/>
    <property type="match status" value="1"/>
</dbReference>
<dbReference type="STRING" id="1224162.B840_11335"/>
<dbReference type="Pfam" id="PF00795">
    <property type="entry name" value="CN_hydrolase"/>
    <property type="match status" value="1"/>
</dbReference>
<dbReference type="EMBL" id="CP007790">
    <property type="protein sequence ID" value="AJK69839.1"/>
    <property type="molecule type" value="Genomic_DNA"/>
</dbReference>
<dbReference type="InterPro" id="IPR003010">
    <property type="entry name" value="C-N_Hydrolase"/>
</dbReference>
<dbReference type="InterPro" id="IPR001110">
    <property type="entry name" value="UPF0012_CS"/>
</dbReference>
<protein>
    <submittedName>
        <fullName evidence="3">Putative carbon-nitrogen hydrolase</fullName>
    </submittedName>
</protein>
<comment type="similarity">
    <text evidence="1">Belongs to the carbon-nitrogen hydrolase superfamily. NIT1/NIT2 family.</text>
</comment>
<name>A0A0B6TUD6_9CORY</name>
<sequence length="267" mass="28389">MRIGIVQLTSGEDIVGNLALAKDKIREAAGRGARLIVLPEAASQSFDSGRLDTQAQDLDGTYATGLRELAGELGVTVVAGMFRPADTVERDGKTLHRVSNTALVTGPGIHLGYDKIHTFDAFDYRESDTVRPGTELVTFEVEGVTVGVAICYDIRFPGQFRDLARAGAQVIVVPTSWADGPEKLYQWRTLTAARALDSTSWIVAAGQARPGGQELAGQSSGPTGIGHSCVVGPTGRREAEAGYEPEIIVCDLDPAEVDKARKSLPVL</sequence>
<dbReference type="PANTHER" id="PTHR23088:SF27">
    <property type="entry name" value="DEAMINATED GLUTATHIONE AMIDASE"/>
    <property type="match status" value="1"/>
</dbReference>
<dbReference type="GO" id="GO:0016787">
    <property type="term" value="F:hydrolase activity"/>
    <property type="evidence" value="ECO:0007669"/>
    <property type="project" value="UniProtKB-KW"/>
</dbReference>
<dbReference type="AlphaFoldDB" id="A0A0B6TUD6"/>